<organism evidence="1 2">
    <name type="scientific">Sulfurisphaera tokodaii (strain DSM 16993 / JCM 10545 / NBRC 100140 / 7)</name>
    <name type="common">Sulfolobus tokodaii</name>
    <dbReference type="NCBI Taxonomy" id="273063"/>
    <lineage>
        <taxon>Archaea</taxon>
        <taxon>Thermoproteota</taxon>
        <taxon>Thermoprotei</taxon>
        <taxon>Sulfolobales</taxon>
        <taxon>Sulfolobaceae</taxon>
        <taxon>Sulfurisphaera</taxon>
    </lineage>
</organism>
<protein>
    <recommendedName>
        <fullName evidence="3">VapB-type antitoxin</fullName>
    </recommendedName>
</protein>
<evidence type="ECO:0008006" key="3">
    <source>
        <dbReference type="Google" id="ProtNLM"/>
    </source>
</evidence>
<dbReference type="STRING" id="273063.STK_01535"/>
<dbReference type="EMBL" id="BA000023">
    <property type="protein sequence ID" value="BAK54165.1"/>
    <property type="molecule type" value="Genomic_DNA"/>
</dbReference>
<gene>
    <name evidence="1" type="ordered locus">STK_01535</name>
</gene>
<sequence>MIHKANRVGKDFYFTFPLIAMEEKIVDSKGRVYLGKWYANKRIYIVDLGGVIVLTPYTAFAEELGKIKSVEELMEFLKSISPKELREAFREAVWEKTKS</sequence>
<proteinExistence type="predicted"/>
<dbReference type="KEGG" id="sto:STK_01535"/>
<reference evidence="2" key="1">
    <citation type="journal article" date="2001" name="DNA Res.">
        <title>Complete genome sequence of an aerobic thermoacidophilic Crenarchaeon, Sulfolobus tokodaii strain7.</title>
        <authorList>
            <person name="Kawarabayasi Y."/>
            <person name="Hino Y."/>
            <person name="Horikawa H."/>
            <person name="Jin-no K."/>
            <person name="Takahashi M."/>
            <person name="Sekine M."/>
            <person name="Baba S."/>
            <person name="Ankai A."/>
            <person name="Kosugi H."/>
            <person name="Hosoyama A."/>
            <person name="Fukui S."/>
            <person name="Nagai Y."/>
            <person name="Nishijima K."/>
            <person name="Otsuka R."/>
            <person name="Nakazawa H."/>
            <person name="Takamiya M."/>
            <person name="Kato Y."/>
            <person name="Yoshizawa T."/>
            <person name="Tanaka T."/>
            <person name="Kudoh Y."/>
            <person name="Yamazaki J."/>
            <person name="Kushida N."/>
            <person name="Oguchi A."/>
            <person name="Aoki K."/>
            <person name="Masuda S."/>
            <person name="Yanagii M."/>
            <person name="Nishimura M."/>
            <person name="Yamagishi A."/>
            <person name="Oshima T."/>
            <person name="Kikuchi H."/>
        </authorList>
    </citation>
    <scope>NUCLEOTIDE SEQUENCE [LARGE SCALE GENOMIC DNA]</scope>
    <source>
        <strain evidence="2">DSM 16993 / JCM 10545 / NBRC 100140 / 7</strain>
    </source>
</reference>
<dbReference type="AlphaFoldDB" id="F9VML9"/>
<dbReference type="PATRIC" id="fig|273063.9.peg.182"/>
<dbReference type="eggNOG" id="arCOG13385">
    <property type="taxonomic scope" value="Archaea"/>
</dbReference>
<accession>F9VML9</accession>
<evidence type="ECO:0000313" key="2">
    <source>
        <dbReference type="Proteomes" id="UP000001015"/>
    </source>
</evidence>
<keyword evidence="2" id="KW-1185">Reference proteome</keyword>
<dbReference type="Proteomes" id="UP000001015">
    <property type="component" value="Chromosome"/>
</dbReference>
<name>F9VML9_SULTO</name>
<evidence type="ECO:0000313" key="1">
    <source>
        <dbReference type="EMBL" id="BAK54165.1"/>
    </source>
</evidence>